<sequence length="1238" mass="137828">MAHGRSLLSLDGHVAIPRSYVRAVGRGLRNVLQRRSGIPAPHGPRCMLDEALHHAAAFQERAARRWTAAALGPAQSHGSHGPYLGGTQSIDAASPLTLQHLASVVEASEAVPPEANKEEQISLSFVERQQARLHAALQQWVFYAGFRCSQAEFVARQSDVAKVLLLAPLRVIPSSHSSPAGAKNLEASVRRRGARAYVDLLVHHKLAMRQEEEWAALCKTCSPTRGESQKSMVDRSDLLRVMVLPLLRSSSPDASWERSLAVLSWAMQFRGQHQLSKKQRPQQHISSVDIAEVLQQYAQHFGERMQVPGLTHNDDGQASLVLGTTAEHAVVTRLQQWWVAARKAEQRDPKLAELCGLDRTEQDRIHVEGRKVTLMTSNEASAGVDAAFAELLLQGRWEDVLHHIERIASNALRRRKAPVEQQKAENEDDAGADAALNADVVCVLGEAQEERQFASGDAAPSTADVLATFFNRPRPVVMKGKLWVHSTAARLGRVPHALLTAAETPAEAELLRQPPTAGLHSRRGITDARGKIKSKGNAEKFSASALVELRRKMWILFQLPQHVPHSIVRFEGTGAAMLPYVRRCLAKELAPWLLLSTIAAAAQQQRLGGVQEALHRVRMQTLYTLFSPVPYYAAFQEYTADLLIQLGNLLAPPAVMREAVRTILRPPSLRHFYDVRKRRRIPVEVACRRLWWGSLENAVDAEDEMVTGSNLSQPAVCILEQLRRDPDALKEFAVCKAASLRNYHVSTWIESCSKVETLVGLLDILVRETNMYGPPLLSPEVASALLTAVLLHLLPRYSAAGEKKQTSATADALRALGFVYFVVPAEQALGVAPYFKGIYHERYITATSVDWAAGWNGAEALLVGRSIRRTTKYPTTTTEKFFRVTQPQREREPHLGIHCCPTVSYRVPELRLRLMVVDLLEAARYFEEQRQRQSEELAVPVSSQGKRTEPGAKPDIVARHLPFGVVAVNKPAGVSTTLHAVYPNLLNFLARCVPWKGVDIPVLFQHGLVNRIDVGTSGLVLVTDTEPSLVATRRASVVDRCVEKTYRALVLRCPLPTSRMGREEFWYLNPQGVITRNVLANGADYSLQLAAHDTKRKRGLPPASMDRRPATTVYRVLRYYPASGVYDVEVQLRSGRRHQIRQHFAQLWHPLVGDGRYHARAKAQGERMGLLRPALHASRITLLPIPLDTARHAPVDAVHVWESNSEKTVVECPLPDDMRRALCWLQELEEKRGGRDHM</sequence>
<comment type="caution">
    <text evidence="2">The sequence shown here is derived from an EMBL/GenBank/DDBJ whole genome shotgun (WGS) entry which is preliminary data.</text>
</comment>
<feature type="domain" description="Pseudouridine synthase RsuA/RluA-like" evidence="1">
    <location>
        <begin position="965"/>
        <end position="1146"/>
    </location>
</feature>
<dbReference type="Gene3D" id="3.30.2350.10">
    <property type="entry name" value="Pseudouridine synthase"/>
    <property type="match status" value="1"/>
</dbReference>
<dbReference type="Proteomes" id="UP000283634">
    <property type="component" value="Unassembled WGS sequence"/>
</dbReference>
<organism evidence="2 3">
    <name type="scientific">Trypanosoma rangeli</name>
    <dbReference type="NCBI Taxonomy" id="5698"/>
    <lineage>
        <taxon>Eukaryota</taxon>
        <taxon>Discoba</taxon>
        <taxon>Euglenozoa</taxon>
        <taxon>Kinetoplastea</taxon>
        <taxon>Metakinetoplastina</taxon>
        <taxon>Trypanosomatida</taxon>
        <taxon>Trypanosomatidae</taxon>
        <taxon>Trypanosoma</taxon>
        <taxon>Herpetosoma</taxon>
    </lineage>
</organism>
<dbReference type="CDD" id="cd02869">
    <property type="entry name" value="PseudoU_synth_RluA_like"/>
    <property type="match status" value="1"/>
</dbReference>
<dbReference type="RefSeq" id="XP_029239523.1">
    <property type="nucleotide sequence ID" value="XM_029380680.1"/>
</dbReference>
<evidence type="ECO:0000313" key="2">
    <source>
        <dbReference type="EMBL" id="RNF06911.1"/>
    </source>
</evidence>
<dbReference type="EMBL" id="MKGL01000098">
    <property type="protein sequence ID" value="RNF06911.1"/>
    <property type="molecule type" value="Genomic_DNA"/>
</dbReference>
<keyword evidence="2" id="KW-0413">Isomerase</keyword>
<dbReference type="SUPFAM" id="SSF55120">
    <property type="entry name" value="Pseudouridine synthase"/>
    <property type="match status" value="1"/>
</dbReference>
<evidence type="ECO:0000259" key="1">
    <source>
        <dbReference type="Pfam" id="PF00849"/>
    </source>
</evidence>
<dbReference type="GO" id="GO:0004730">
    <property type="term" value="F:pseudouridylate synthase activity"/>
    <property type="evidence" value="ECO:0007669"/>
    <property type="project" value="UniProtKB-EC"/>
</dbReference>
<accession>A0A422NN68</accession>
<dbReference type="Pfam" id="PF00849">
    <property type="entry name" value="PseudoU_synth_2"/>
    <property type="match status" value="1"/>
</dbReference>
<dbReference type="GO" id="GO:0160147">
    <property type="term" value="F:tRNA pseudouridine(38-40) synthase activity"/>
    <property type="evidence" value="ECO:0007669"/>
    <property type="project" value="UniProtKB-EC"/>
</dbReference>
<keyword evidence="2" id="KW-0456">Lyase</keyword>
<dbReference type="InterPro" id="IPR006145">
    <property type="entry name" value="PsdUridine_synth_RsuA/RluA"/>
</dbReference>
<protein>
    <submittedName>
        <fullName evidence="2">Putative RNA pseudouridylate synthase</fullName>
        <ecNumber evidence="2">4.2.1.70</ecNumber>
        <ecNumber evidence="2">5.4.99.12</ecNumber>
    </submittedName>
</protein>
<dbReference type="GeneID" id="40327660"/>
<evidence type="ECO:0000313" key="3">
    <source>
        <dbReference type="Proteomes" id="UP000283634"/>
    </source>
</evidence>
<dbReference type="VEuPathDB" id="TriTrypDB:TRSC58_04041"/>
<dbReference type="PANTHER" id="PTHR21600:SF77">
    <property type="entry name" value="PSEUDOURIDYLATE SYNTHASE PROTEIN, PUTATIVE-RELATED"/>
    <property type="match status" value="1"/>
</dbReference>
<name>A0A422NN68_TRYRA</name>
<keyword evidence="3" id="KW-1185">Reference proteome</keyword>
<dbReference type="OMA" id="SWAMQFR"/>
<dbReference type="InterPro" id="IPR050188">
    <property type="entry name" value="RluA_PseudoU_synthase"/>
</dbReference>
<dbReference type="AlphaFoldDB" id="A0A422NN68"/>
<dbReference type="PANTHER" id="PTHR21600">
    <property type="entry name" value="MITOCHONDRIAL RNA PSEUDOURIDINE SYNTHASE"/>
    <property type="match status" value="1"/>
</dbReference>
<gene>
    <name evidence="2" type="ORF">TraAM80_03727</name>
</gene>
<dbReference type="EC" id="4.2.1.70" evidence="2"/>
<dbReference type="EC" id="5.4.99.12" evidence="2"/>
<dbReference type="GO" id="GO:0000455">
    <property type="term" value="P:enzyme-directed rRNA pseudouridine synthesis"/>
    <property type="evidence" value="ECO:0007669"/>
    <property type="project" value="TreeGrafter"/>
</dbReference>
<proteinExistence type="predicted"/>
<dbReference type="GO" id="GO:0003723">
    <property type="term" value="F:RNA binding"/>
    <property type="evidence" value="ECO:0007669"/>
    <property type="project" value="InterPro"/>
</dbReference>
<dbReference type="OrthoDB" id="418349at2759"/>
<reference evidence="2 3" key="1">
    <citation type="journal article" date="2018" name="BMC Genomics">
        <title>Genomic comparison of Trypanosoma conorhini and Trypanosoma rangeli to Trypanosoma cruzi strains of high and low virulence.</title>
        <authorList>
            <person name="Bradwell K.R."/>
            <person name="Koparde V.N."/>
            <person name="Matveyev A.V."/>
            <person name="Serrano M.G."/>
            <person name="Alves J.M."/>
            <person name="Parikh H."/>
            <person name="Huang B."/>
            <person name="Lee V."/>
            <person name="Espinosa-Alvarez O."/>
            <person name="Ortiz P.A."/>
            <person name="Costa-Martins A.G."/>
            <person name="Teixeira M.M."/>
            <person name="Buck G.A."/>
        </authorList>
    </citation>
    <scope>NUCLEOTIDE SEQUENCE [LARGE SCALE GENOMIC DNA]</scope>
    <source>
        <strain evidence="2 3">AM80</strain>
    </source>
</reference>
<dbReference type="InterPro" id="IPR020103">
    <property type="entry name" value="PsdUridine_synth_cat_dom_sf"/>
</dbReference>